<dbReference type="PROSITE" id="PS00518">
    <property type="entry name" value="ZF_RING_1"/>
    <property type="match status" value="1"/>
</dbReference>
<name>A0A9P7AWJ4_9HELO</name>
<dbReference type="InterPro" id="IPR049627">
    <property type="entry name" value="SLX8"/>
</dbReference>
<evidence type="ECO:0000256" key="4">
    <source>
        <dbReference type="PROSITE-ProRule" id="PRU00175"/>
    </source>
</evidence>
<dbReference type="Proteomes" id="UP000785200">
    <property type="component" value="Unassembled WGS sequence"/>
</dbReference>
<keyword evidence="8" id="KW-1185">Reference proteome</keyword>
<feature type="compositionally biased region" description="Low complexity" evidence="5">
    <location>
        <begin position="13"/>
        <end position="26"/>
    </location>
</feature>
<keyword evidence="2 4" id="KW-0863">Zinc-finger</keyword>
<dbReference type="InterPro" id="IPR017907">
    <property type="entry name" value="Znf_RING_CS"/>
</dbReference>
<feature type="compositionally biased region" description="Polar residues" evidence="5">
    <location>
        <begin position="131"/>
        <end position="163"/>
    </location>
</feature>
<feature type="region of interest" description="Disordered" evidence="5">
    <location>
        <begin position="1"/>
        <end position="198"/>
    </location>
</feature>
<feature type="compositionally biased region" description="Acidic residues" evidence="5">
    <location>
        <begin position="109"/>
        <end position="121"/>
    </location>
</feature>
<evidence type="ECO:0000256" key="1">
    <source>
        <dbReference type="ARBA" id="ARBA00022723"/>
    </source>
</evidence>
<evidence type="ECO:0000259" key="6">
    <source>
        <dbReference type="PROSITE" id="PS50089"/>
    </source>
</evidence>
<dbReference type="Pfam" id="PF13920">
    <property type="entry name" value="zf-C3HC4_3"/>
    <property type="match status" value="1"/>
</dbReference>
<keyword evidence="1" id="KW-0479">Metal-binding</keyword>
<dbReference type="GO" id="GO:0061630">
    <property type="term" value="F:ubiquitin protein ligase activity"/>
    <property type="evidence" value="ECO:0007669"/>
    <property type="project" value="InterPro"/>
</dbReference>
<protein>
    <submittedName>
        <fullName evidence="7">RING-type E3 ubiquitin transferase RNF5</fullName>
    </submittedName>
</protein>
<evidence type="ECO:0000256" key="2">
    <source>
        <dbReference type="ARBA" id="ARBA00022771"/>
    </source>
</evidence>
<comment type="caution">
    <text evidence="7">The sequence shown here is derived from an EMBL/GenBank/DDBJ whole genome shotgun (WGS) entry which is preliminary data.</text>
</comment>
<evidence type="ECO:0000256" key="3">
    <source>
        <dbReference type="ARBA" id="ARBA00022833"/>
    </source>
</evidence>
<dbReference type="GO" id="GO:0032183">
    <property type="term" value="F:SUMO binding"/>
    <property type="evidence" value="ECO:0007669"/>
    <property type="project" value="TreeGrafter"/>
</dbReference>
<evidence type="ECO:0000256" key="5">
    <source>
        <dbReference type="SAM" id="MobiDB-lite"/>
    </source>
</evidence>
<dbReference type="GO" id="GO:0006511">
    <property type="term" value="P:ubiquitin-dependent protein catabolic process"/>
    <property type="evidence" value="ECO:0007669"/>
    <property type="project" value="TreeGrafter"/>
</dbReference>
<dbReference type="SMART" id="SM00184">
    <property type="entry name" value="RING"/>
    <property type="match status" value="1"/>
</dbReference>
<feature type="compositionally biased region" description="Polar residues" evidence="5">
    <location>
        <begin position="1"/>
        <end position="12"/>
    </location>
</feature>
<feature type="domain" description="RING-type" evidence="6">
    <location>
        <begin position="248"/>
        <end position="289"/>
    </location>
</feature>
<dbReference type="InterPro" id="IPR001841">
    <property type="entry name" value="Znf_RING"/>
</dbReference>
<proteinExistence type="predicted"/>
<sequence length="333" mass="37214">MSSNYPSYSPQDQNSNASQSPWSASSHTGGGYDLTLAPINPDAVYDPFNFNDGDQYYDSLPRLQSPHQYLPEPSGSRDQEQQPPPPSNQQARQRTSRSFLRYQVSESPDPFEDFIEQDFDWQDSPRPQPNPRSQNTTQTSSVVDLTESSPQPDDNMAPQTRSTPVKKRKAEATVESRSVRPRTSATPKTSRSTPATKHKVEDVSIVDLVEIEDDEQYADFKAKQQAEAIKQQQQDDANRPVKLAEFECIICMERPTDLTVTHCGHLFCSECLHQSLYAGNGKKNCPVCRTVISTAGIEKGKGDQKKQPKNGIFVVAMKLMTANKKGKQAVRSQ</sequence>
<dbReference type="PROSITE" id="PS50089">
    <property type="entry name" value="ZF_RING_2"/>
    <property type="match status" value="1"/>
</dbReference>
<dbReference type="Gene3D" id="3.30.40.10">
    <property type="entry name" value="Zinc/RING finger domain, C3HC4 (zinc finger)"/>
    <property type="match status" value="1"/>
</dbReference>
<organism evidence="7 8">
    <name type="scientific">Hyphodiscus hymeniophilus</name>
    <dbReference type="NCBI Taxonomy" id="353542"/>
    <lineage>
        <taxon>Eukaryota</taxon>
        <taxon>Fungi</taxon>
        <taxon>Dikarya</taxon>
        <taxon>Ascomycota</taxon>
        <taxon>Pezizomycotina</taxon>
        <taxon>Leotiomycetes</taxon>
        <taxon>Helotiales</taxon>
        <taxon>Hyphodiscaceae</taxon>
        <taxon>Hyphodiscus</taxon>
    </lineage>
</organism>
<dbReference type="GO" id="GO:0033768">
    <property type="term" value="C:SUMO-targeted ubiquitin ligase complex"/>
    <property type="evidence" value="ECO:0007669"/>
    <property type="project" value="TreeGrafter"/>
</dbReference>
<dbReference type="EMBL" id="VNKQ01000009">
    <property type="protein sequence ID" value="KAG0648688.1"/>
    <property type="molecule type" value="Genomic_DNA"/>
</dbReference>
<dbReference type="PANTHER" id="PTHR47094">
    <property type="entry name" value="ELFLESS, ISOFORM B"/>
    <property type="match status" value="1"/>
</dbReference>
<dbReference type="SUPFAM" id="SSF57850">
    <property type="entry name" value="RING/U-box"/>
    <property type="match status" value="1"/>
</dbReference>
<dbReference type="InterPro" id="IPR013083">
    <property type="entry name" value="Znf_RING/FYVE/PHD"/>
</dbReference>
<gene>
    <name evidence="7" type="ORF">D0Z07_4986</name>
</gene>
<evidence type="ECO:0000313" key="7">
    <source>
        <dbReference type="EMBL" id="KAG0648688.1"/>
    </source>
</evidence>
<accession>A0A9P7AWJ4</accession>
<dbReference type="PANTHER" id="PTHR47094:SF1">
    <property type="entry name" value="RING-TYPE E3 UBIQUITIN TRANSFERASE"/>
    <property type="match status" value="1"/>
</dbReference>
<keyword evidence="3" id="KW-0862">Zinc</keyword>
<keyword evidence="7" id="KW-0808">Transferase</keyword>
<dbReference type="GO" id="GO:0008270">
    <property type="term" value="F:zinc ion binding"/>
    <property type="evidence" value="ECO:0007669"/>
    <property type="project" value="UniProtKB-KW"/>
</dbReference>
<dbReference type="GO" id="GO:0140082">
    <property type="term" value="F:SUMO-ubiquitin ligase activity"/>
    <property type="evidence" value="ECO:0007669"/>
    <property type="project" value="TreeGrafter"/>
</dbReference>
<dbReference type="AlphaFoldDB" id="A0A9P7AWJ4"/>
<dbReference type="OrthoDB" id="6270329at2759"/>
<feature type="compositionally biased region" description="Polar residues" evidence="5">
    <location>
        <begin position="181"/>
        <end position="195"/>
    </location>
</feature>
<reference evidence="7" key="1">
    <citation type="submission" date="2019-07" db="EMBL/GenBank/DDBJ databases">
        <title>Hyphodiscus hymeniophilus genome sequencing and assembly.</title>
        <authorList>
            <person name="Kramer G."/>
            <person name="Nodwell J."/>
        </authorList>
    </citation>
    <scope>NUCLEOTIDE SEQUENCE</scope>
    <source>
        <strain evidence="7">ATCC 34498</strain>
    </source>
</reference>
<evidence type="ECO:0000313" key="8">
    <source>
        <dbReference type="Proteomes" id="UP000785200"/>
    </source>
</evidence>